<sequence length="152" mass="16922">MISIANSIALQIIMAKKTENTLLFALIEAGALSRQAAIAPLRELGLVPGDDAILLWLNGNPETEFSEMMFELGLDKQSLRTTLFRFQNAGLIICTPSQNGDDLDVTLTDGGQRLIDALEHHWRTLDKQLRAQLKPKKNKKLKKALHKLADSF</sequence>
<dbReference type="InterPro" id="IPR036388">
    <property type="entry name" value="WH-like_DNA-bd_sf"/>
</dbReference>
<keyword evidence="2" id="KW-1185">Reference proteome</keyword>
<protein>
    <recommendedName>
        <fullName evidence="3">MarR family transcriptional regulator</fullName>
    </recommendedName>
</protein>
<reference evidence="1" key="2">
    <citation type="submission" date="2023-01" db="EMBL/GenBank/DDBJ databases">
        <title>Draft genome sequence of Maritalea porphyrae strain NBRC 107169.</title>
        <authorList>
            <person name="Sun Q."/>
            <person name="Mori K."/>
        </authorList>
    </citation>
    <scope>NUCLEOTIDE SEQUENCE</scope>
    <source>
        <strain evidence="1">NBRC 107169</strain>
    </source>
</reference>
<evidence type="ECO:0008006" key="3">
    <source>
        <dbReference type="Google" id="ProtNLM"/>
    </source>
</evidence>
<proteinExistence type="predicted"/>
<dbReference type="Proteomes" id="UP001161405">
    <property type="component" value="Unassembled WGS sequence"/>
</dbReference>
<comment type="caution">
    <text evidence="1">The sequence shown here is derived from an EMBL/GenBank/DDBJ whole genome shotgun (WGS) entry which is preliminary data.</text>
</comment>
<accession>A0ABQ5UM31</accession>
<dbReference type="EMBL" id="BSNI01000001">
    <property type="protein sequence ID" value="GLQ16350.1"/>
    <property type="molecule type" value="Genomic_DNA"/>
</dbReference>
<organism evidence="1 2">
    <name type="scientific">Maritalea porphyrae</name>
    <dbReference type="NCBI Taxonomy" id="880732"/>
    <lineage>
        <taxon>Bacteria</taxon>
        <taxon>Pseudomonadati</taxon>
        <taxon>Pseudomonadota</taxon>
        <taxon>Alphaproteobacteria</taxon>
        <taxon>Hyphomicrobiales</taxon>
        <taxon>Devosiaceae</taxon>
        <taxon>Maritalea</taxon>
    </lineage>
</organism>
<dbReference type="InterPro" id="IPR036390">
    <property type="entry name" value="WH_DNA-bd_sf"/>
</dbReference>
<evidence type="ECO:0000313" key="1">
    <source>
        <dbReference type="EMBL" id="GLQ16350.1"/>
    </source>
</evidence>
<evidence type="ECO:0000313" key="2">
    <source>
        <dbReference type="Proteomes" id="UP001161405"/>
    </source>
</evidence>
<name>A0ABQ5UM31_9HYPH</name>
<reference evidence="1" key="1">
    <citation type="journal article" date="2014" name="Int. J. Syst. Evol. Microbiol.">
        <title>Complete genome of a new Firmicutes species belonging to the dominant human colonic microbiota ('Ruminococcus bicirculans') reveals two chromosomes and a selective capacity to utilize plant glucans.</title>
        <authorList>
            <consortium name="NISC Comparative Sequencing Program"/>
            <person name="Wegmann U."/>
            <person name="Louis P."/>
            <person name="Goesmann A."/>
            <person name="Henrissat B."/>
            <person name="Duncan S.H."/>
            <person name="Flint H.J."/>
        </authorList>
    </citation>
    <scope>NUCLEOTIDE SEQUENCE</scope>
    <source>
        <strain evidence="1">NBRC 107169</strain>
    </source>
</reference>
<dbReference type="SUPFAM" id="SSF46785">
    <property type="entry name" value="Winged helix' DNA-binding domain"/>
    <property type="match status" value="1"/>
</dbReference>
<gene>
    <name evidence="1" type="ORF">GCM10007879_05990</name>
</gene>
<dbReference type="Gene3D" id="1.10.10.10">
    <property type="entry name" value="Winged helix-like DNA-binding domain superfamily/Winged helix DNA-binding domain"/>
    <property type="match status" value="1"/>
</dbReference>